<evidence type="ECO:0000313" key="2">
    <source>
        <dbReference type="Proteomes" id="UP000799755"/>
    </source>
</evidence>
<evidence type="ECO:0000313" key="1">
    <source>
        <dbReference type="EMBL" id="KAF2463043.1"/>
    </source>
</evidence>
<protein>
    <submittedName>
        <fullName evidence="1">Uncharacterized protein</fullName>
    </submittedName>
</protein>
<organism evidence="1 2">
    <name type="scientific">Lindgomyces ingoldianus</name>
    <dbReference type="NCBI Taxonomy" id="673940"/>
    <lineage>
        <taxon>Eukaryota</taxon>
        <taxon>Fungi</taxon>
        <taxon>Dikarya</taxon>
        <taxon>Ascomycota</taxon>
        <taxon>Pezizomycotina</taxon>
        <taxon>Dothideomycetes</taxon>
        <taxon>Pleosporomycetidae</taxon>
        <taxon>Pleosporales</taxon>
        <taxon>Lindgomycetaceae</taxon>
        <taxon>Lindgomyces</taxon>
    </lineage>
</organism>
<dbReference type="Proteomes" id="UP000799755">
    <property type="component" value="Unassembled WGS sequence"/>
</dbReference>
<sequence length="551" mass="59734">MYPNLILTRCLLLWTFTSSTVAACLQKPLSFAIQDLELANKANVRGISLGIGSPLQNISILASADYNETYIYGPNGYCESGFSTTACMTFRGGAYSLDNSSTKITATTRFQSDRIDAQWMKDTCHLQSNISLENFAFGIPNKDLNQAYVSQAQLGLGRNSSLLNTLKKAERISSRAYSIFWGLASGPVNQQTPGSLILGGFDQSLAGNGENFTAALNYKSNCSTGMLVTINDMSLNWPNGSDMSIFMGSQSSVIQACIAPHFAGLMTMPFDYWNNMRALIGGTYLGDAMRSKGFNFFTVLFEPDGVYYGDLTISLQNGISIRIPNTQLVVPEPLINQTTGAVVQNTSVRNIPINPIQNINENDLPVIGRLFFSSAMVLVNHDSQEFTLWQADGKGGGERAQLRVVDESGGIGDVFCYGNGSLNGNSTGMPSSMVPSATSAPALVSHSTARLSGGAVGGIVIGVIVALAVISGICFFLFRKRQRHRAEAEGKHTEAATIEGMKPPTPPYHSHPNFRHHPAEMPTGDDEKVELEQRVTELVDPVELDSWELRR</sequence>
<accession>A0ACB6Q8X5</accession>
<reference evidence="1" key="1">
    <citation type="journal article" date="2020" name="Stud. Mycol.">
        <title>101 Dothideomycetes genomes: a test case for predicting lifestyles and emergence of pathogens.</title>
        <authorList>
            <person name="Haridas S."/>
            <person name="Albert R."/>
            <person name="Binder M."/>
            <person name="Bloem J."/>
            <person name="Labutti K."/>
            <person name="Salamov A."/>
            <person name="Andreopoulos B."/>
            <person name="Baker S."/>
            <person name="Barry K."/>
            <person name="Bills G."/>
            <person name="Bluhm B."/>
            <person name="Cannon C."/>
            <person name="Castanera R."/>
            <person name="Culley D."/>
            <person name="Daum C."/>
            <person name="Ezra D."/>
            <person name="Gonzalez J."/>
            <person name="Henrissat B."/>
            <person name="Kuo A."/>
            <person name="Liang C."/>
            <person name="Lipzen A."/>
            <person name="Lutzoni F."/>
            <person name="Magnuson J."/>
            <person name="Mondo S."/>
            <person name="Nolan M."/>
            <person name="Ohm R."/>
            <person name="Pangilinan J."/>
            <person name="Park H.-J."/>
            <person name="Ramirez L."/>
            <person name="Alfaro M."/>
            <person name="Sun H."/>
            <person name="Tritt A."/>
            <person name="Yoshinaga Y."/>
            <person name="Zwiers L.-H."/>
            <person name="Turgeon B."/>
            <person name="Goodwin S."/>
            <person name="Spatafora J."/>
            <person name="Crous P."/>
            <person name="Grigoriev I."/>
        </authorList>
    </citation>
    <scope>NUCLEOTIDE SEQUENCE</scope>
    <source>
        <strain evidence="1">ATCC 200398</strain>
    </source>
</reference>
<comment type="caution">
    <text evidence="1">The sequence shown here is derived from an EMBL/GenBank/DDBJ whole genome shotgun (WGS) entry which is preliminary data.</text>
</comment>
<gene>
    <name evidence="1" type="ORF">BDR25DRAFT_385225</name>
</gene>
<keyword evidence="2" id="KW-1185">Reference proteome</keyword>
<name>A0ACB6Q8X5_9PLEO</name>
<proteinExistence type="predicted"/>
<dbReference type="EMBL" id="MU003555">
    <property type="protein sequence ID" value="KAF2463043.1"/>
    <property type="molecule type" value="Genomic_DNA"/>
</dbReference>